<reference evidence="3" key="1">
    <citation type="submission" date="2016-10" db="EMBL/GenBank/DDBJ databases">
        <authorList>
            <person name="Varghese N."/>
            <person name="Submissions S."/>
        </authorList>
    </citation>
    <scope>NUCLEOTIDE SEQUENCE [LARGE SCALE GENOMIC DNA]</scope>
    <source>
        <strain evidence="3">DSM 13577</strain>
    </source>
</reference>
<feature type="transmembrane region" description="Helical" evidence="1">
    <location>
        <begin position="7"/>
        <end position="25"/>
    </location>
</feature>
<dbReference type="Proteomes" id="UP000243819">
    <property type="component" value="Unassembled WGS sequence"/>
</dbReference>
<feature type="transmembrane region" description="Helical" evidence="1">
    <location>
        <begin position="120"/>
        <end position="138"/>
    </location>
</feature>
<organism evidence="2 3">
    <name type="scientific">Anaerobranca gottschalkii DSM 13577</name>
    <dbReference type="NCBI Taxonomy" id="1120990"/>
    <lineage>
        <taxon>Bacteria</taxon>
        <taxon>Bacillati</taxon>
        <taxon>Bacillota</taxon>
        <taxon>Clostridia</taxon>
        <taxon>Eubacteriales</taxon>
        <taxon>Proteinivoracaceae</taxon>
        <taxon>Anaerobranca</taxon>
    </lineage>
</organism>
<gene>
    <name evidence="2" type="ORF">SAMN03080614_104311</name>
</gene>
<feature type="transmembrane region" description="Helical" evidence="1">
    <location>
        <begin position="264"/>
        <end position="283"/>
    </location>
</feature>
<evidence type="ECO:0000256" key="1">
    <source>
        <dbReference type="SAM" id="Phobius"/>
    </source>
</evidence>
<dbReference type="RefSeq" id="WP_242945753.1">
    <property type="nucleotide sequence ID" value="NZ_FOIF01000043.1"/>
</dbReference>
<feature type="transmembrane region" description="Helical" evidence="1">
    <location>
        <begin position="58"/>
        <end position="77"/>
    </location>
</feature>
<feature type="transmembrane region" description="Helical" evidence="1">
    <location>
        <begin position="325"/>
        <end position="346"/>
    </location>
</feature>
<dbReference type="EMBL" id="FOIF01000043">
    <property type="protein sequence ID" value="SET07769.1"/>
    <property type="molecule type" value="Genomic_DNA"/>
</dbReference>
<keyword evidence="1" id="KW-0472">Membrane</keyword>
<proteinExistence type="predicted"/>
<evidence type="ECO:0000313" key="2">
    <source>
        <dbReference type="EMBL" id="SET07769.1"/>
    </source>
</evidence>
<protein>
    <submittedName>
        <fullName evidence="2">Uncharacterized protein</fullName>
    </submittedName>
</protein>
<dbReference type="InterPro" id="IPR026366">
    <property type="entry name" value="Seleno_YedE"/>
</dbReference>
<dbReference type="Pfam" id="PF04143">
    <property type="entry name" value="Sulf_transp"/>
    <property type="match status" value="1"/>
</dbReference>
<keyword evidence="3" id="KW-1185">Reference proteome</keyword>
<feature type="transmembrane region" description="Helical" evidence="1">
    <location>
        <begin position="295"/>
        <end position="313"/>
    </location>
</feature>
<sequence>MKKYSHLIYLIVGGLIVGFLGSYLVKLGNPKNMGVCVACFVRDISGALGLHRAALVQYIRPEVIGFLFGSFFISLFFREFKVRGGSSPLLRFILGFFVMIGALVFLGCPFRMILRLANGDLNALTGLFGFTFGIYLGVQALKTGFSLGKAPEQNLSNGFIMPTFMIILLIFLLTKPAFIFFSAEGPGSFTAPIAIALTAGLLVGAIGQRTRLCMAGGIRDVILIKDFYMLKGYIAVFVAALLTNLALGSFNLGFANQPIAHTDHLWNFLGMALVGLGSVLLGGCPLRQIILAGEGNIDSAITVFGMMAGAAFAHNFGLAASPQGVGVNGKVAVIIGFIFIGIIVLAHSKTIFVRRATDAKVGR</sequence>
<feature type="transmembrane region" description="Helical" evidence="1">
    <location>
        <begin position="159"/>
        <end position="183"/>
    </location>
</feature>
<feature type="transmembrane region" description="Helical" evidence="1">
    <location>
        <begin position="89"/>
        <end position="114"/>
    </location>
</feature>
<accession>A0A1I0BLP2</accession>
<dbReference type="NCBIfam" id="TIGR04112">
    <property type="entry name" value="seleno_YedE"/>
    <property type="match status" value="1"/>
</dbReference>
<dbReference type="STRING" id="1120990.SAMN03080614_104311"/>
<dbReference type="AlphaFoldDB" id="A0A1I0BLP2"/>
<feature type="transmembrane region" description="Helical" evidence="1">
    <location>
        <begin position="189"/>
        <end position="207"/>
    </location>
</feature>
<feature type="transmembrane region" description="Helical" evidence="1">
    <location>
        <begin position="228"/>
        <end position="252"/>
    </location>
</feature>
<name>A0A1I0BLP2_9FIRM</name>
<keyword evidence="1" id="KW-1133">Transmembrane helix</keyword>
<dbReference type="InterPro" id="IPR007272">
    <property type="entry name" value="Sulf_transp_TsuA/YedE"/>
</dbReference>
<keyword evidence="1" id="KW-0812">Transmembrane</keyword>
<evidence type="ECO:0000313" key="3">
    <source>
        <dbReference type="Proteomes" id="UP000243819"/>
    </source>
</evidence>